<keyword evidence="2" id="KW-0812">Transmembrane</keyword>
<feature type="transmembrane region" description="Helical" evidence="2">
    <location>
        <begin position="556"/>
        <end position="577"/>
    </location>
</feature>
<evidence type="ECO:0000259" key="3">
    <source>
        <dbReference type="SMART" id="SM00799"/>
    </source>
</evidence>
<feature type="domain" description="uDENN" evidence="4">
    <location>
        <begin position="75"/>
        <end position="208"/>
    </location>
</feature>
<keyword evidence="2" id="KW-0472">Membrane</keyword>
<evidence type="ECO:0000259" key="4">
    <source>
        <dbReference type="SMART" id="SM00800"/>
    </source>
</evidence>
<evidence type="ECO:0000313" key="6">
    <source>
        <dbReference type="Proteomes" id="UP001457282"/>
    </source>
</evidence>
<protein>
    <recommendedName>
        <fullName evidence="7">uDENN domain-containing protein</fullName>
    </recommendedName>
</protein>
<dbReference type="PANTHER" id="PTHR15288">
    <property type="entry name" value="DENN DOMAIN-CONTAINING PROTEIN 2"/>
    <property type="match status" value="1"/>
</dbReference>
<feature type="domain" description="cDENN" evidence="3">
    <location>
        <begin position="237"/>
        <end position="582"/>
    </location>
</feature>
<accession>A0AAW1YI45</accession>
<comment type="caution">
    <text evidence="5">The sequence shown here is derived from an EMBL/GenBank/DDBJ whole genome shotgun (WGS) entry which is preliminary data.</text>
</comment>
<dbReference type="EMBL" id="JBEDUW010000001">
    <property type="protein sequence ID" value="KAK9948071.1"/>
    <property type="molecule type" value="Genomic_DNA"/>
</dbReference>
<evidence type="ECO:0000256" key="1">
    <source>
        <dbReference type="SAM" id="MobiDB-lite"/>
    </source>
</evidence>
<dbReference type="AlphaFoldDB" id="A0AAW1YI45"/>
<dbReference type="InterPro" id="IPR005113">
    <property type="entry name" value="uDENN_dom"/>
</dbReference>
<dbReference type="Pfam" id="PF03456">
    <property type="entry name" value="uDENN"/>
    <property type="match status" value="1"/>
</dbReference>
<dbReference type="PANTHER" id="PTHR15288:SF29">
    <property type="entry name" value="DENN (AEX-3) DOMAIN-CONTAINING PROTEIN"/>
    <property type="match status" value="1"/>
</dbReference>
<keyword evidence="2" id="KW-1133">Transmembrane helix</keyword>
<dbReference type="Gene3D" id="3.30.450.200">
    <property type="match status" value="1"/>
</dbReference>
<gene>
    <name evidence="5" type="ORF">M0R45_003659</name>
</gene>
<dbReference type="InterPro" id="IPR051942">
    <property type="entry name" value="DENN_domain_containing_2"/>
</dbReference>
<proteinExistence type="predicted"/>
<evidence type="ECO:0000256" key="2">
    <source>
        <dbReference type="SAM" id="Phobius"/>
    </source>
</evidence>
<sequence length="585" mass="64684">MDKSEESGSLGWGTSFFMQTTEDVAKAVAAAAAATTATHSLRPGRSYNPEVLTSQKRQWANFQLQHLDHRSLKEPTRLFESMVVVGLHPNCDIQALQRQYFARKSEGLGKLRSALGSQNQSRVEPNIEPQVLLVYPPEKQLPLQYKDLISFCFPGGLEVHAVERTPSMSELNEILLGQEHFKQSDLSFVFRLQVADDSTLYGCCVLVEELVQKPSGLLSMISEKHPSRPSLSRHILTTRRCYCIISRLPALSYIWRCYCILSSIFTEERLERLTKGIGLLDLESPKDYRNDENLEENAEEAPETGSLNSGTEDMVNGTAEFCQSSLKDSSPERVGDDGSHLEHQILDGGFNLINSSVSGNIVVPIDPESEMAGSKIESCAANAGVCDADDFTTNKPAFERRLPNAVLPLLRYYQYESSESSSSFQEEASFSGQDDSDLIDILEWAKANNHGSLQIISEYYQLHCPARGSTIRFHPLEHLHPLEYYRPDETVLHIGGSTIDLRSCSTSLEFAEAHGALVVEEEATALSVWAIACICGSLRLENVLTMFAGALLEKQIVIICSNLGILSASVLSIIPLIRPTSGKAC</sequence>
<evidence type="ECO:0000313" key="5">
    <source>
        <dbReference type="EMBL" id="KAK9948071.1"/>
    </source>
</evidence>
<dbReference type="Proteomes" id="UP001457282">
    <property type="component" value="Unassembled WGS sequence"/>
</dbReference>
<keyword evidence="6" id="KW-1185">Reference proteome</keyword>
<organism evidence="5 6">
    <name type="scientific">Rubus argutus</name>
    <name type="common">Southern blackberry</name>
    <dbReference type="NCBI Taxonomy" id="59490"/>
    <lineage>
        <taxon>Eukaryota</taxon>
        <taxon>Viridiplantae</taxon>
        <taxon>Streptophyta</taxon>
        <taxon>Embryophyta</taxon>
        <taxon>Tracheophyta</taxon>
        <taxon>Spermatophyta</taxon>
        <taxon>Magnoliopsida</taxon>
        <taxon>eudicotyledons</taxon>
        <taxon>Gunneridae</taxon>
        <taxon>Pentapetalae</taxon>
        <taxon>rosids</taxon>
        <taxon>fabids</taxon>
        <taxon>Rosales</taxon>
        <taxon>Rosaceae</taxon>
        <taxon>Rosoideae</taxon>
        <taxon>Rosoideae incertae sedis</taxon>
        <taxon>Rubus</taxon>
    </lineage>
</organism>
<dbReference type="SMART" id="SM00800">
    <property type="entry name" value="uDENN"/>
    <property type="match status" value="1"/>
</dbReference>
<dbReference type="SMART" id="SM00799">
    <property type="entry name" value="DENN"/>
    <property type="match status" value="1"/>
</dbReference>
<feature type="region of interest" description="Disordered" evidence="1">
    <location>
        <begin position="294"/>
        <end position="313"/>
    </location>
</feature>
<name>A0AAW1YI45_RUBAR</name>
<reference evidence="5 6" key="1">
    <citation type="journal article" date="2023" name="G3 (Bethesda)">
        <title>A chromosome-length genome assembly and annotation of blackberry (Rubus argutus, cv. 'Hillquist').</title>
        <authorList>
            <person name="Bruna T."/>
            <person name="Aryal R."/>
            <person name="Dudchenko O."/>
            <person name="Sargent D.J."/>
            <person name="Mead D."/>
            <person name="Buti M."/>
            <person name="Cavallini A."/>
            <person name="Hytonen T."/>
            <person name="Andres J."/>
            <person name="Pham M."/>
            <person name="Weisz D."/>
            <person name="Mascagni F."/>
            <person name="Usai G."/>
            <person name="Natali L."/>
            <person name="Bassil N."/>
            <person name="Fernandez G.E."/>
            <person name="Lomsadze A."/>
            <person name="Armour M."/>
            <person name="Olukolu B."/>
            <person name="Poorten T."/>
            <person name="Britton C."/>
            <person name="Davik J."/>
            <person name="Ashrafi H."/>
            <person name="Aiden E.L."/>
            <person name="Borodovsky M."/>
            <person name="Worthington M."/>
        </authorList>
    </citation>
    <scope>NUCLEOTIDE SEQUENCE [LARGE SCALE GENOMIC DNA]</scope>
    <source>
        <strain evidence="5">PI 553951</strain>
    </source>
</reference>
<dbReference type="InterPro" id="IPR043153">
    <property type="entry name" value="DENN_C"/>
</dbReference>
<evidence type="ECO:0008006" key="7">
    <source>
        <dbReference type="Google" id="ProtNLM"/>
    </source>
</evidence>
<dbReference type="InterPro" id="IPR001194">
    <property type="entry name" value="cDENN_dom"/>
</dbReference>
<dbReference type="Gene3D" id="3.40.50.11500">
    <property type="match status" value="1"/>
</dbReference>